<evidence type="ECO:0000313" key="1">
    <source>
        <dbReference type="EMBL" id="KAG6483901.1"/>
    </source>
</evidence>
<keyword evidence="2" id="KW-1185">Reference proteome</keyword>
<protein>
    <submittedName>
        <fullName evidence="1">Uncharacterized protein</fullName>
    </submittedName>
</protein>
<organism evidence="1 2">
    <name type="scientific">Zingiber officinale</name>
    <name type="common">Ginger</name>
    <name type="synonym">Amomum zingiber</name>
    <dbReference type="NCBI Taxonomy" id="94328"/>
    <lineage>
        <taxon>Eukaryota</taxon>
        <taxon>Viridiplantae</taxon>
        <taxon>Streptophyta</taxon>
        <taxon>Embryophyta</taxon>
        <taxon>Tracheophyta</taxon>
        <taxon>Spermatophyta</taxon>
        <taxon>Magnoliopsida</taxon>
        <taxon>Liliopsida</taxon>
        <taxon>Zingiberales</taxon>
        <taxon>Zingiberaceae</taxon>
        <taxon>Zingiber</taxon>
    </lineage>
</organism>
<gene>
    <name evidence="1" type="ORF">ZIOFF_060687</name>
</gene>
<comment type="caution">
    <text evidence="1">The sequence shown here is derived from an EMBL/GenBank/DDBJ whole genome shotgun (WGS) entry which is preliminary data.</text>
</comment>
<sequence length="378" mass="41753">MADKASRALVVYGDGLADLVSPLHSHLHSFVSRASCGFLSLRDPPDAQGNAVSLLLFSASCGSYRSSMLRVFPDDNGSVRFKMIVLVVLSGQIISNVESENARRIREIAQLLDVYDFYTAMKGHHAEMNISKDKDDLSVPTISQRFMGLRAAIFTDCIDVGSFASKLGFTVSQLSELIKRVHAGVNPYENFDNNATVLELLKLLGFSGGEVLEDYDYDLVFLHITPDHKLNDEKSGKAINTDINFFNKLVGGVVNAAHPGSLVASRLHFSVVLSYGAVSGSDQSCSLNLNLFTETNSDLLLLCPHQSYTMKGGNILPDIRHHHPMLIAQWQEGVTRRDIAMKFCFDDFREHGGNLAILADRFLYEVAFKLWKAPKYGA</sequence>
<evidence type="ECO:0000313" key="2">
    <source>
        <dbReference type="Proteomes" id="UP000734854"/>
    </source>
</evidence>
<dbReference type="PANTHER" id="PTHR35506">
    <property type="entry name" value="OS02G0135600 PROTEIN"/>
    <property type="match status" value="1"/>
</dbReference>
<dbReference type="Proteomes" id="UP000734854">
    <property type="component" value="Unassembled WGS sequence"/>
</dbReference>
<dbReference type="AlphaFoldDB" id="A0A8J5KHV2"/>
<reference evidence="1 2" key="1">
    <citation type="submission" date="2020-08" db="EMBL/GenBank/DDBJ databases">
        <title>Plant Genome Project.</title>
        <authorList>
            <person name="Zhang R.-G."/>
        </authorList>
    </citation>
    <scope>NUCLEOTIDE SEQUENCE [LARGE SCALE GENOMIC DNA]</scope>
    <source>
        <tissue evidence="1">Rhizome</tissue>
    </source>
</reference>
<dbReference type="PANTHER" id="PTHR35506:SF1">
    <property type="entry name" value="OS02G0135600 PROTEIN"/>
    <property type="match status" value="1"/>
</dbReference>
<proteinExistence type="predicted"/>
<accession>A0A8J5KHV2</accession>
<name>A0A8J5KHV2_ZINOF</name>
<dbReference type="EMBL" id="JACMSC010000016">
    <property type="protein sequence ID" value="KAG6483901.1"/>
    <property type="molecule type" value="Genomic_DNA"/>
</dbReference>